<dbReference type="PROSITE" id="PS00421">
    <property type="entry name" value="TM4_1"/>
    <property type="match status" value="1"/>
</dbReference>
<evidence type="ECO:0000313" key="9">
    <source>
        <dbReference type="WBParaSite" id="BTMF_0001518601-mRNA-1"/>
    </source>
</evidence>
<evidence type="ECO:0000313" key="8">
    <source>
        <dbReference type="Proteomes" id="UP000280834"/>
    </source>
</evidence>
<dbReference type="AlphaFoldDB" id="A0A0R3R596"/>
<protein>
    <submittedName>
        <fullName evidence="9">DUF4203 domain-containing protein</fullName>
    </submittedName>
</protein>
<dbReference type="Proteomes" id="UP000280834">
    <property type="component" value="Unassembled WGS sequence"/>
</dbReference>
<keyword evidence="3 6" id="KW-0812">Transmembrane</keyword>
<keyword evidence="5 6" id="KW-0472">Membrane</keyword>
<dbReference type="GO" id="GO:0016020">
    <property type="term" value="C:membrane"/>
    <property type="evidence" value="ECO:0007669"/>
    <property type="project" value="UniProtKB-SubCell"/>
</dbReference>
<gene>
    <name evidence="7" type="ORF">BTMF_LOCUS13182</name>
</gene>
<comment type="subcellular location">
    <subcellularLocation>
        <location evidence="1">Membrane</location>
        <topology evidence="1">Multi-pass membrane protein</topology>
    </subcellularLocation>
</comment>
<dbReference type="STRING" id="42155.A0A0R3R596"/>
<evidence type="ECO:0000256" key="2">
    <source>
        <dbReference type="ARBA" id="ARBA00006840"/>
    </source>
</evidence>
<evidence type="ECO:0000256" key="6">
    <source>
        <dbReference type="SAM" id="Phobius"/>
    </source>
</evidence>
<proteinExistence type="inferred from homology"/>
<reference evidence="9" key="1">
    <citation type="submission" date="2017-02" db="UniProtKB">
        <authorList>
            <consortium name="WormBaseParasite"/>
        </authorList>
    </citation>
    <scope>IDENTIFICATION</scope>
</reference>
<keyword evidence="4 6" id="KW-1133">Transmembrane helix</keyword>
<name>A0A0R3R596_9BILA</name>
<keyword evidence="8" id="KW-1185">Reference proteome</keyword>
<reference evidence="7 8" key="2">
    <citation type="submission" date="2018-11" db="EMBL/GenBank/DDBJ databases">
        <authorList>
            <consortium name="Pathogen Informatics"/>
        </authorList>
    </citation>
    <scope>NUCLEOTIDE SEQUENCE [LARGE SCALE GENOMIC DNA]</scope>
</reference>
<dbReference type="InterPro" id="IPR018503">
    <property type="entry name" value="Tetraspanin_CS"/>
</dbReference>
<feature type="transmembrane region" description="Helical" evidence="6">
    <location>
        <begin position="130"/>
        <end position="151"/>
    </location>
</feature>
<evidence type="ECO:0000256" key="5">
    <source>
        <dbReference type="ARBA" id="ARBA00023136"/>
    </source>
</evidence>
<evidence type="ECO:0000313" key="7">
    <source>
        <dbReference type="EMBL" id="VDO45014.1"/>
    </source>
</evidence>
<evidence type="ECO:0000256" key="4">
    <source>
        <dbReference type="ARBA" id="ARBA00022989"/>
    </source>
</evidence>
<evidence type="ECO:0000256" key="3">
    <source>
        <dbReference type="ARBA" id="ARBA00022692"/>
    </source>
</evidence>
<dbReference type="WBParaSite" id="BTMF_0001518601-mRNA-1">
    <property type="protein sequence ID" value="BTMF_0001518601-mRNA-1"/>
    <property type="gene ID" value="BTMF_0001518601"/>
</dbReference>
<accession>A0A0R3R596</accession>
<evidence type="ECO:0000256" key="1">
    <source>
        <dbReference type="ARBA" id="ARBA00004141"/>
    </source>
</evidence>
<organism evidence="9">
    <name type="scientific">Brugia timori</name>
    <dbReference type="NCBI Taxonomy" id="42155"/>
    <lineage>
        <taxon>Eukaryota</taxon>
        <taxon>Metazoa</taxon>
        <taxon>Ecdysozoa</taxon>
        <taxon>Nematoda</taxon>
        <taxon>Chromadorea</taxon>
        <taxon>Rhabditida</taxon>
        <taxon>Spirurina</taxon>
        <taxon>Spiruromorpha</taxon>
        <taxon>Filarioidea</taxon>
        <taxon>Onchocercidae</taxon>
        <taxon>Brugia</taxon>
    </lineage>
</organism>
<dbReference type="InterPro" id="IPR018499">
    <property type="entry name" value="Tetraspanin/Peripherin"/>
</dbReference>
<sequence>MDAGRVIASVSSTSEGWKKLRPQLSESGLVHFENFHIFVLYTTSFDKRFDITQDDKFELWLSVICFILIRRYLTYRKYLQLCGLVCVGIGTWLVLDRYAVDSLAIASEKVQVTDDGLRELASKPAAVRQIGFLLIIGGIIVIVVSFMGCCGAAKEWRLLLCCVSYHCLGQFAYSLVNIIF</sequence>
<feature type="transmembrane region" description="Helical" evidence="6">
    <location>
        <begin position="78"/>
        <end position="95"/>
    </location>
</feature>
<comment type="similarity">
    <text evidence="2">Belongs to the tetraspanin (TM4SF) family.</text>
</comment>
<dbReference type="Pfam" id="PF00335">
    <property type="entry name" value="Tetraspanin"/>
    <property type="match status" value="1"/>
</dbReference>
<dbReference type="EMBL" id="UZAG01019848">
    <property type="protein sequence ID" value="VDO45014.1"/>
    <property type="molecule type" value="Genomic_DNA"/>
</dbReference>